<evidence type="ECO:0000313" key="1">
    <source>
        <dbReference type="EMBL" id="GBP70906.1"/>
    </source>
</evidence>
<accession>A0A4C1Y4T2</accession>
<comment type="caution">
    <text evidence="1">The sequence shown here is derived from an EMBL/GenBank/DDBJ whole genome shotgun (WGS) entry which is preliminary data.</text>
</comment>
<keyword evidence="2" id="KW-1185">Reference proteome</keyword>
<gene>
    <name evidence="1" type="ORF">EVAR_48871_1</name>
</gene>
<name>A0A4C1Y4T2_EUMVA</name>
<protein>
    <submittedName>
        <fullName evidence="1">Uncharacterized protein</fullName>
    </submittedName>
</protein>
<sequence>MHGSEGWIWRKENENRINAVKMRSLCNTCEVSMRDRFRNGDIREQFVLKEDRVNGAEKIVIPIPAHSDLVFALDSDPSLARDSNHGVVFDFTLSSDRDPAFDHLSITHYIDYELLSRSHPPFYLFDLEPFTPVQCRSGATDGRCHRRGDNVQDRRLNVLSDVRSVWYNVI</sequence>
<evidence type="ECO:0000313" key="2">
    <source>
        <dbReference type="Proteomes" id="UP000299102"/>
    </source>
</evidence>
<organism evidence="1 2">
    <name type="scientific">Eumeta variegata</name>
    <name type="common">Bagworm moth</name>
    <name type="synonym">Eumeta japonica</name>
    <dbReference type="NCBI Taxonomy" id="151549"/>
    <lineage>
        <taxon>Eukaryota</taxon>
        <taxon>Metazoa</taxon>
        <taxon>Ecdysozoa</taxon>
        <taxon>Arthropoda</taxon>
        <taxon>Hexapoda</taxon>
        <taxon>Insecta</taxon>
        <taxon>Pterygota</taxon>
        <taxon>Neoptera</taxon>
        <taxon>Endopterygota</taxon>
        <taxon>Lepidoptera</taxon>
        <taxon>Glossata</taxon>
        <taxon>Ditrysia</taxon>
        <taxon>Tineoidea</taxon>
        <taxon>Psychidae</taxon>
        <taxon>Oiketicinae</taxon>
        <taxon>Eumeta</taxon>
    </lineage>
</organism>
<proteinExistence type="predicted"/>
<dbReference type="Proteomes" id="UP000299102">
    <property type="component" value="Unassembled WGS sequence"/>
</dbReference>
<dbReference type="EMBL" id="BGZK01001090">
    <property type="protein sequence ID" value="GBP70906.1"/>
    <property type="molecule type" value="Genomic_DNA"/>
</dbReference>
<reference evidence="1 2" key="1">
    <citation type="journal article" date="2019" name="Commun. Biol.">
        <title>The bagworm genome reveals a unique fibroin gene that provides high tensile strength.</title>
        <authorList>
            <person name="Kono N."/>
            <person name="Nakamura H."/>
            <person name="Ohtoshi R."/>
            <person name="Tomita M."/>
            <person name="Numata K."/>
            <person name="Arakawa K."/>
        </authorList>
    </citation>
    <scope>NUCLEOTIDE SEQUENCE [LARGE SCALE GENOMIC DNA]</scope>
</reference>
<dbReference type="OrthoDB" id="410404at2759"/>
<dbReference type="AlphaFoldDB" id="A0A4C1Y4T2"/>